<gene>
    <name evidence="3" type="ordered locus">RHE_PF00370</name>
</gene>
<reference evidence="3 4" key="1">
    <citation type="journal article" date="2006" name="Proc. Natl. Acad. Sci. U.S.A.">
        <title>The partitioned Rhizobium etli genome: genetic and metabolic redundancy in seven interacting replicons.</title>
        <authorList>
            <person name="Gonzalez V."/>
            <person name="Santamaria R.I."/>
            <person name="Bustos P."/>
            <person name="Hernandez-Gonzalez I."/>
            <person name="Medrano-Soto A."/>
            <person name="Moreno-Hagelsieb G."/>
            <person name="Janga S.C."/>
            <person name="Ramirez M.A."/>
            <person name="Jimenez-Jacinto V."/>
            <person name="Collado-Vides J."/>
            <person name="Davila G."/>
        </authorList>
    </citation>
    <scope>NUCLEOTIDE SEQUENCE [LARGE SCALE GENOMIC DNA]</scope>
    <source>
        <strain evidence="4">ATCC 51251 / DSM 11541 / JCM 21823 / NBRC 15573 / CFN 42</strain>
    </source>
</reference>
<keyword evidence="3" id="KW-0614">Plasmid</keyword>
<proteinExistence type="predicted"/>
<accession>Q2JYS6</accession>
<evidence type="ECO:0000256" key="1">
    <source>
        <dbReference type="ARBA" id="ARBA00022723"/>
    </source>
</evidence>
<dbReference type="PANTHER" id="PTHR35848">
    <property type="entry name" value="OXALATE-BINDING PROTEIN"/>
    <property type="match status" value="1"/>
</dbReference>
<dbReference type="InterPro" id="IPR013096">
    <property type="entry name" value="Cupin_2"/>
</dbReference>
<sequence length="150" mass="16334">MRAPEKGHGGGRFVEKNKYFIYPQDVSAFGFDWGKLSLTVAPEVNGSSRFSGGVVELPCGEGHSRHNHPGAEEIIFVISGEGEQMVEDENGNPMTRRVASGCTIYIPESRFHSTKNTGGGPMLLFVVYSPVGPELALRDLPDFRLLPQGL</sequence>
<organism evidence="3 4">
    <name type="scientific">Rhizobium etli (strain ATCC 51251 / DSM 11541 / JCM 21823 / NBRC 15573 / CFN 42)</name>
    <dbReference type="NCBI Taxonomy" id="347834"/>
    <lineage>
        <taxon>Bacteria</taxon>
        <taxon>Pseudomonadati</taxon>
        <taxon>Pseudomonadota</taxon>
        <taxon>Alphaproteobacteria</taxon>
        <taxon>Hyphomicrobiales</taxon>
        <taxon>Rhizobiaceae</taxon>
        <taxon>Rhizobium/Agrobacterium group</taxon>
        <taxon>Rhizobium</taxon>
    </lineage>
</organism>
<dbReference type="PANTHER" id="PTHR35848:SF6">
    <property type="entry name" value="CUPIN TYPE-2 DOMAIN-CONTAINING PROTEIN"/>
    <property type="match status" value="1"/>
</dbReference>
<dbReference type="InterPro" id="IPR051610">
    <property type="entry name" value="GPI/OXD"/>
</dbReference>
<keyword evidence="1" id="KW-0479">Metal-binding</keyword>
<dbReference type="HOGENOM" id="CLU_156418_0_0_5"/>
<dbReference type="InterPro" id="IPR011051">
    <property type="entry name" value="RmlC_Cupin_sf"/>
</dbReference>
<evidence type="ECO:0000259" key="2">
    <source>
        <dbReference type="Pfam" id="PF07883"/>
    </source>
</evidence>
<dbReference type="Pfam" id="PF07883">
    <property type="entry name" value="Cupin_2"/>
    <property type="match status" value="1"/>
</dbReference>
<name>Q2JYS6_RHIEC</name>
<protein>
    <submittedName>
        <fullName evidence="3">Hypothetical conserved protein</fullName>
    </submittedName>
</protein>
<dbReference type="EMBL" id="CP000138">
    <property type="protein sequence ID" value="ABC94260.1"/>
    <property type="molecule type" value="Genomic_DNA"/>
</dbReference>
<dbReference type="GO" id="GO:0046872">
    <property type="term" value="F:metal ion binding"/>
    <property type="evidence" value="ECO:0007669"/>
    <property type="project" value="UniProtKB-KW"/>
</dbReference>
<geneLocation type="plasmid" evidence="3 4">
    <name>p42f</name>
</geneLocation>
<dbReference type="Gene3D" id="2.60.120.10">
    <property type="entry name" value="Jelly Rolls"/>
    <property type="match status" value="1"/>
</dbReference>
<feature type="domain" description="Cupin type-2" evidence="2">
    <location>
        <begin position="54"/>
        <end position="128"/>
    </location>
</feature>
<dbReference type="AlphaFoldDB" id="Q2JYS6"/>
<keyword evidence="4" id="KW-1185">Reference proteome</keyword>
<evidence type="ECO:0000313" key="3">
    <source>
        <dbReference type="EMBL" id="ABC94260.1"/>
    </source>
</evidence>
<evidence type="ECO:0000313" key="4">
    <source>
        <dbReference type="Proteomes" id="UP000001936"/>
    </source>
</evidence>
<dbReference type="KEGG" id="ret:RHE_PF00370"/>
<dbReference type="InterPro" id="IPR014710">
    <property type="entry name" value="RmlC-like_jellyroll"/>
</dbReference>
<dbReference type="SUPFAM" id="SSF51182">
    <property type="entry name" value="RmlC-like cupins"/>
    <property type="match status" value="1"/>
</dbReference>
<dbReference type="Proteomes" id="UP000001936">
    <property type="component" value="Plasmid p42f"/>
</dbReference>